<keyword evidence="7" id="KW-0472">Membrane</keyword>
<dbReference type="PANTHER" id="PTHR31313">
    <property type="entry name" value="TY1 ENHANCER ACTIVATOR"/>
    <property type="match status" value="1"/>
</dbReference>
<keyword evidence="10" id="KW-1185">Reference proteome</keyword>
<keyword evidence="1" id="KW-0479">Metal-binding</keyword>
<dbReference type="PANTHER" id="PTHR31313:SF83">
    <property type="entry name" value="ZN(II)2CYS6 TRANSCRIPTION FACTOR (EUROFUNG)"/>
    <property type="match status" value="1"/>
</dbReference>
<protein>
    <recommendedName>
        <fullName evidence="8">Xylanolytic transcriptional activator regulatory domain-containing protein</fullName>
    </recommendedName>
</protein>
<dbReference type="CDD" id="cd12148">
    <property type="entry name" value="fungal_TF_MHR"/>
    <property type="match status" value="1"/>
</dbReference>
<name>A0AAX4IQ02_9PEZI</name>
<sequence length="418" mass="46922">MGTADVDELVAPDVKEQLIDLYFEWEQPWHHFVDERLFRDSLLSYGCYSSPLLLLCVLAVGSRYSDRLEVRSDPNDPNTAGRIFLEPAETLLRSDIKSPSITTIQSLGILGIYYVVGAYISFFQFLHLANFFLKSIGSDNLGWLHFGMANRLLIDLGFNLDSTVLTGIGSLEKEEVQLRRQVYWSLYCNDKLWASYTGRVCTMLDSQGAVPLPTTPLSNEMDSGGASALSRSLSHLLRALATHCQILERILMNLYAPKRLALAAEKRGFFESCMFTLKGWYYSLPKELKINTAMRTHDGSPSPHAYIINMVYHTSIILLAKPFLSYGERNAPKFAVPQPGENDDFPQRASAVCLEAAGEICRLAEGYREAFHSFRRSPLTATHCTLTAALVILFVRHENVHSTALQTFTDFGCCMKTV</sequence>
<dbReference type="KEGG" id="cdet:87947043"/>
<dbReference type="GeneID" id="87947043"/>
<evidence type="ECO:0000256" key="5">
    <source>
        <dbReference type="ARBA" id="ARBA00023163"/>
    </source>
</evidence>
<evidence type="ECO:0000256" key="6">
    <source>
        <dbReference type="ARBA" id="ARBA00023242"/>
    </source>
</evidence>
<keyword evidence="2" id="KW-0862">Zinc</keyword>
<evidence type="ECO:0000256" key="7">
    <source>
        <dbReference type="SAM" id="Phobius"/>
    </source>
</evidence>
<evidence type="ECO:0000256" key="4">
    <source>
        <dbReference type="ARBA" id="ARBA00023125"/>
    </source>
</evidence>
<feature type="transmembrane region" description="Helical" evidence="7">
    <location>
        <begin position="107"/>
        <end position="126"/>
    </location>
</feature>
<dbReference type="GO" id="GO:0006351">
    <property type="term" value="P:DNA-templated transcription"/>
    <property type="evidence" value="ECO:0007669"/>
    <property type="project" value="InterPro"/>
</dbReference>
<evidence type="ECO:0000256" key="1">
    <source>
        <dbReference type="ARBA" id="ARBA00022723"/>
    </source>
</evidence>
<dbReference type="Proteomes" id="UP001322277">
    <property type="component" value="Chromosome 7"/>
</dbReference>
<keyword evidence="3" id="KW-0805">Transcription regulation</keyword>
<organism evidence="9 10">
    <name type="scientific">Colletotrichum destructivum</name>
    <dbReference type="NCBI Taxonomy" id="34406"/>
    <lineage>
        <taxon>Eukaryota</taxon>
        <taxon>Fungi</taxon>
        <taxon>Dikarya</taxon>
        <taxon>Ascomycota</taxon>
        <taxon>Pezizomycotina</taxon>
        <taxon>Sordariomycetes</taxon>
        <taxon>Hypocreomycetidae</taxon>
        <taxon>Glomerellales</taxon>
        <taxon>Glomerellaceae</taxon>
        <taxon>Colletotrichum</taxon>
        <taxon>Colletotrichum destructivum species complex</taxon>
    </lineage>
</organism>
<evidence type="ECO:0000256" key="2">
    <source>
        <dbReference type="ARBA" id="ARBA00022833"/>
    </source>
</evidence>
<reference evidence="10" key="1">
    <citation type="journal article" date="2023" name="bioRxiv">
        <title>Complete genome of the Medicago anthracnose fungus, Colletotrichum destructivum, reveals a mini-chromosome-like region within a core chromosome.</title>
        <authorList>
            <person name="Lapalu N."/>
            <person name="Simon A."/>
            <person name="Lu A."/>
            <person name="Plaumann P.-L."/>
            <person name="Amselem J."/>
            <person name="Pigne S."/>
            <person name="Auger A."/>
            <person name="Koch C."/>
            <person name="Dallery J.-F."/>
            <person name="O'Connell R.J."/>
        </authorList>
    </citation>
    <scope>NUCLEOTIDE SEQUENCE [LARGE SCALE GENOMIC DNA]</scope>
    <source>
        <strain evidence="10">CBS 520.97</strain>
    </source>
</reference>
<evidence type="ECO:0000313" key="9">
    <source>
        <dbReference type="EMBL" id="WQF85529.1"/>
    </source>
</evidence>
<feature type="domain" description="Xylanolytic transcriptional activator regulatory" evidence="8">
    <location>
        <begin position="142"/>
        <end position="219"/>
    </location>
</feature>
<feature type="transmembrane region" description="Helical" evidence="7">
    <location>
        <begin position="42"/>
        <end position="61"/>
    </location>
</feature>
<dbReference type="RefSeq" id="XP_062782750.1">
    <property type="nucleotide sequence ID" value="XM_062926699.1"/>
</dbReference>
<keyword evidence="5" id="KW-0804">Transcription</keyword>
<dbReference type="AlphaFoldDB" id="A0AAX4IQ02"/>
<dbReference type="InterPro" id="IPR007219">
    <property type="entry name" value="XnlR_reg_dom"/>
</dbReference>
<dbReference type="GO" id="GO:0008270">
    <property type="term" value="F:zinc ion binding"/>
    <property type="evidence" value="ECO:0007669"/>
    <property type="project" value="InterPro"/>
</dbReference>
<proteinExistence type="predicted"/>
<keyword evidence="7" id="KW-0812">Transmembrane</keyword>
<gene>
    <name evidence="9" type="ORF">CDEST_10543</name>
</gene>
<evidence type="ECO:0000256" key="3">
    <source>
        <dbReference type="ARBA" id="ARBA00023015"/>
    </source>
</evidence>
<dbReference type="SMART" id="SM00906">
    <property type="entry name" value="Fungal_trans"/>
    <property type="match status" value="1"/>
</dbReference>
<keyword evidence="4" id="KW-0238">DNA-binding</keyword>
<dbReference type="EMBL" id="CP137311">
    <property type="protein sequence ID" value="WQF85529.1"/>
    <property type="molecule type" value="Genomic_DNA"/>
</dbReference>
<dbReference type="InterPro" id="IPR051615">
    <property type="entry name" value="Transcr_Regulatory_Elem"/>
</dbReference>
<keyword evidence="6" id="KW-0539">Nucleus</keyword>
<evidence type="ECO:0000313" key="10">
    <source>
        <dbReference type="Proteomes" id="UP001322277"/>
    </source>
</evidence>
<keyword evidence="7" id="KW-1133">Transmembrane helix</keyword>
<evidence type="ECO:0000259" key="8">
    <source>
        <dbReference type="SMART" id="SM00906"/>
    </source>
</evidence>
<accession>A0AAX4IQ02</accession>
<dbReference type="Pfam" id="PF04082">
    <property type="entry name" value="Fungal_trans"/>
    <property type="match status" value="1"/>
</dbReference>
<dbReference type="GO" id="GO:0003677">
    <property type="term" value="F:DNA binding"/>
    <property type="evidence" value="ECO:0007669"/>
    <property type="project" value="UniProtKB-KW"/>
</dbReference>